<name>A0A430ABQ6_9ENTE</name>
<protein>
    <submittedName>
        <fullName evidence="1">Uncharacterized protein</fullName>
    </submittedName>
</protein>
<keyword evidence="2" id="KW-1185">Reference proteome</keyword>
<dbReference type="OrthoDB" id="9788221at2"/>
<dbReference type="GO" id="GO:0003824">
    <property type="term" value="F:catalytic activity"/>
    <property type="evidence" value="ECO:0007669"/>
    <property type="project" value="InterPro"/>
</dbReference>
<dbReference type="RefSeq" id="WP_126830149.1">
    <property type="nucleotide sequence ID" value="NZ_CBCRYB010000002.1"/>
</dbReference>
<evidence type="ECO:0000313" key="1">
    <source>
        <dbReference type="EMBL" id="RSU04667.1"/>
    </source>
</evidence>
<accession>A0A430ABQ6</accession>
<dbReference type="AlphaFoldDB" id="A0A430ABQ6"/>
<proteinExistence type="predicted"/>
<reference evidence="1 2" key="1">
    <citation type="submission" date="2017-05" db="EMBL/GenBank/DDBJ databases">
        <title>Vagococcus spp. assemblies.</title>
        <authorList>
            <person name="Gulvik C.A."/>
        </authorList>
    </citation>
    <scope>NUCLEOTIDE SEQUENCE [LARGE SCALE GENOMIC DNA]</scope>
    <source>
        <strain evidence="1 2">CCUG 41755</strain>
    </source>
</reference>
<gene>
    <name evidence="1" type="ORF">CBF31_01215</name>
</gene>
<comment type="caution">
    <text evidence="1">The sequence shown here is derived from an EMBL/GenBank/DDBJ whole genome shotgun (WGS) entry which is preliminary data.</text>
</comment>
<dbReference type="Gene3D" id="3.10.310.10">
    <property type="entry name" value="Diaminopimelate Epimerase, Chain A, domain 1"/>
    <property type="match status" value="1"/>
</dbReference>
<dbReference type="Proteomes" id="UP000287101">
    <property type="component" value="Unassembled WGS sequence"/>
</dbReference>
<sequence>MEVTVYVASAFSKNQKGGNKAGIVLMEQPLNTNQKMEIARQLGYAETAFISTSETSDYFRIRLNTKSIIKAHTI</sequence>
<evidence type="ECO:0000313" key="2">
    <source>
        <dbReference type="Proteomes" id="UP000287101"/>
    </source>
</evidence>
<dbReference type="Pfam" id="PF02567">
    <property type="entry name" value="PhzC-PhzF"/>
    <property type="match status" value="1"/>
</dbReference>
<dbReference type="EMBL" id="NGJY01000001">
    <property type="protein sequence ID" value="RSU04667.1"/>
    <property type="molecule type" value="Genomic_DNA"/>
</dbReference>
<organism evidence="1 2">
    <name type="scientific">Vagococcus fessus</name>
    <dbReference type="NCBI Taxonomy" id="120370"/>
    <lineage>
        <taxon>Bacteria</taxon>
        <taxon>Bacillati</taxon>
        <taxon>Bacillota</taxon>
        <taxon>Bacilli</taxon>
        <taxon>Lactobacillales</taxon>
        <taxon>Enterococcaceae</taxon>
        <taxon>Vagococcus</taxon>
    </lineage>
</organism>
<dbReference type="InterPro" id="IPR003719">
    <property type="entry name" value="Phenazine_PhzF-like"/>
</dbReference>
<dbReference type="SUPFAM" id="SSF54506">
    <property type="entry name" value="Diaminopimelate epimerase-like"/>
    <property type="match status" value="1"/>
</dbReference>